<dbReference type="Gene3D" id="2.20.25.80">
    <property type="entry name" value="WRKY domain"/>
    <property type="match status" value="1"/>
</dbReference>
<dbReference type="InterPro" id="IPR003657">
    <property type="entry name" value="WRKY_dom"/>
</dbReference>
<reference evidence="9" key="1">
    <citation type="journal article" date="2017" name="Nat. Commun.">
        <title>The asparagus genome sheds light on the origin and evolution of a young Y chromosome.</title>
        <authorList>
            <person name="Harkess A."/>
            <person name="Zhou J."/>
            <person name="Xu C."/>
            <person name="Bowers J.E."/>
            <person name="Van der Hulst R."/>
            <person name="Ayyampalayam S."/>
            <person name="Mercati F."/>
            <person name="Riccardi P."/>
            <person name="McKain M.R."/>
            <person name="Kakrana A."/>
            <person name="Tang H."/>
            <person name="Ray J."/>
            <person name="Groenendijk J."/>
            <person name="Arikit S."/>
            <person name="Mathioni S.M."/>
            <person name="Nakano M."/>
            <person name="Shan H."/>
            <person name="Telgmann-Rauber A."/>
            <person name="Kanno A."/>
            <person name="Yue Z."/>
            <person name="Chen H."/>
            <person name="Li W."/>
            <person name="Chen Y."/>
            <person name="Xu X."/>
            <person name="Zhang Y."/>
            <person name="Luo S."/>
            <person name="Chen H."/>
            <person name="Gao J."/>
            <person name="Mao Z."/>
            <person name="Pires J.C."/>
            <person name="Luo M."/>
            <person name="Kudrna D."/>
            <person name="Wing R.A."/>
            <person name="Meyers B.C."/>
            <person name="Yi K."/>
            <person name="Kong H."/>
            <person name="Lavrijsen P."/>
            <person name="Sunseri F."/>
            <person name="Falavigna A."/>
            <person name="Ye Y."/>
            <person name="Leebens-Mack J.H."/>
            <person name="Chen G."/>
        </authorList>
    </citation>
    <scope>NUCLEOTIDE SEQUENCE [LARGE SCALE GENOMIC DNA]</scope>
    <source>
        <strain evidence="9">cv. DH0086</strain>
    </source>
</reference>
<feature type="region of interest" description="Disordered" evidence="6">
    <location>
        <begin position="1"/>
        <end position="74"/>
    </location>
</feature>
<dbReference type="GO" id="GO:0003700">
    <property type="term" value="F:DNA-binding transcription factor activity"/>
    <property type="evidence" value="ECO:0007669"/>
    <property type="project" value="InterPro"/>
</dbReference>
<evidence type="ECO:0000256" key="3">
    <source>
        <dbReference type="ARBA" id="ARBA00023125"/>
    </source>
</evidence>
<feature type="compositionally biased region" description="Polar residues" evidence="6">
    <location>
        <begin position="154"/>
        <end position="166"/>
    </location>
</feature>
<dbReference type="EMBL" id="CM007387">
    <property type="protein sequence ID" value="ONK63123.1"/>
    <property type="molecule type" value="Genomic_DNA"/>
</dbReference>
<dbReference type="Proteomes" id="UP000243459">
    <property type="component" value="Chromosome 7"/>
</dbReference>
<name>A0A5P1EBH6_ASPOF</name>
<dbReference type="GO" id="GO:0005634">
    <property type="term" value="C:nucleus"/>
    <property type="evidence" value="ECO:0007669"/>
    <property type="project" value="UniProtKB-SubCell"/>
</dbReference>
<evidence type="ECO:0000256" key="4">
    <source>
        <dbReference type="ARBA" id="ARBA00023163"/>
    </source>
</evidence>
<dbReference type="AlphaFoldDB" id="A0A5P1EBH6"/>
<dbReference type="PANTHER" id="PTHR31429">
    <property type="entry name" value="WRKY TRANSCRIPTION FACTOR 36-RELATED"/>
    <property type="match status" value="1"/>
</dbReference>
<evidence type="ECO:0000313" key="8">
    <source>
        <dbReference type="EMBL" id="ONK63123.1"/>
    </source>
</evidence>
<dbReference type="SMART" id="SM00774">
    <property type="entry name" value="WRKY"/>
    <property type="match status" value="1"/>
</dbReference>
<organism evidence="8 9">
    <name type="scientific">Asparagus officinalis</name>
    <name type="common">Garden asparagus</name>
    <dbReference type="NCBI Taxonomy" id="4686"/>
    <lineage>
        <taxon>Eukaryota</taxon>
        <taxon>Viridiplantae</taxon>
        <taxon>Streptophyta</taxon>
        <taxon>Embryophyta</taxon>
        <taxon>Tracheophyta</taxon>
        <taxon>Spermatophyta</taxon>
        <taxon>Magnoliopsida</taxon>
        <taxon>Liliopsida</taxon>
        <taxon>Asparagales</taxon>
        <taxon>Asparagaceae</taxon>
        <taxon>Asparagoideae</taxon>
        <taxon>Asparagus</taxon>
    </lineage>
</organism>
<gene>
    <name evidence="8" type="ORF">A4U43_C07F11650</name>
</gene>
<feature type="compositionally biased region" description="Polar residues" evidence="6">
    <location>
        <begin position="175"/>
        <end position="184"/>
    </location>
</feature>
<dbReference type="GO" id="GO:0043565">
    <property type="term" value="F:sequence-specific DNA binding"/>
    <property type="evidence" value="ECO:0007669"/>
    <property type="project" value="InterPro"/>
</dbReference>
<dbReference type="SUPFAM" id="SSF118290">
    <property type="entry name" value="WRKY DNA-binding domain"/>
    <property type="match status" value="1"/>
</dbReference>
<evidence type="ECO:0000256" key="1">
    <source>
        <dbReference type="ARBA" id="ARBA00004123"/>
    </source>
</evidence>
<evidence type="ECO:0000256" key="2">
    <source>
        <dbReference type="ARBA" id="ARBA00023015"/>
    </source>
</evidence>
<dbReference type="OMA" id="NEQPRSY"/>
<keyword evidence="2" id="KW-0805">Transcription regulation</keyword>
<evidence type="ECO:0000256" key="6">
    <source>
        <dbReference type="SAM" id="MobiDB-lite"/>
    </source>
</evidence>
<evidence type="ECO:0000259" key="7">
    <source>
        <dbReference type="PROSITE" id="PS50811"/>
    </source>
</evidence>
<evidence type="ECO:0000256" key="5">
    <source>
        <dbReference type="ARBA" id="ARBA00023242"/>
    </source>
</evidence>
<feature type="region of interest" description="Disordered" evidence="6">
    <location>
        <begin position="150"/>
        <end position="241"/>
    </location>
</feature>
<dbReference type="PANTHER" id="PTHR31429:SF59">
    <property type="entry name" value="WRKY TRANSCRIPTION FACTOR 47-RELATED"/>
    <property type="match status" value="1"/>
</dbReference>
<sequence length="300" mass="33177">MERPREMEFLNPNGFSCRDSRDDDDEGSIDRKNGIEELDFFSGRQLREQTARPAGDGDGELGGHGEGSAPSCTRSSVNIGLHLLTGDLKGGQTAVTNKESPKYELFTLKRELDRMSDENLRLRSMLDQVTRNYSLLHNQLLLIMQQQAREKGKNNTASPSPLSAQQFMEPAPNKTLATDGNPRSTGDDEEPPSPSNSTGLPSRDRGLVPFGKRQTGVEMSSPSWPESNKSPKLATSDQVSELPCRKARVSVRARSEAPMISDGCQWRKYGQKMAKGNPCPRAYYRCTMAVGCPVRKQVIN</sequence>
<dbReference type="Gramene" id="ONK63123">
    <property type="protein sequence ID" value="ONK63123"/>
    <property type="gene ID" value="A4U43_C07F11650"/>
</dbReference>
<comment type="subcellular location">
    <subcellularLocation>
        <location evidence="1">Nucleus</location>
    </subcellularLocation>
</comment>
<dbReference type="InterPro" id="IPR044810">
    <property type="entry name" value="WRKY_plant"/>
</dbReference>
<dbReference type="Pfam" id="PF03106">
    <property type="entry name" value="WRKY"/>
    <property type="match status" value="1"/>
</dbReference>
<protein>
    <recommendedName>
        <fullName evidence="7">WRKY domain-containing protein</fullName>
    </recommendedName>
</protein>
<keyword evidence="4" id="KW-0804">Transcription</keyword>
<dbReference type="PROSITE" id="PS50811">
    <property type="entry name" value="WRKY"/>
    <property type="match status" value="1"/>
</dbReference>
<accession>A0A5P1EBH6</accession>
<proteinExistence type="predicted"/>
<keyword evidence="5" id="KW-0539">Nucleus</keyword>
<feature type="domain" description="WRKY" evidence="7">
    <location>
        <begin position="255"/>
        <end position="300"/>
    </location>
</feature>
<feature type="compositionally biased region" description="Polar residues" evidence="6">
    <location>
        <begin position="217"/>
        <end position="239"/>
    </location>
</feature>
<keyword evidence="9" id="KW-1185">Reference proteome</keyword>
<evidence type="ECO:0000313" key="9">
    <source>
        <dbReference type="Proteomes" id="UP000243459"/>
    </source>
</evidence>
<dbReference type="InterPro" id="IPR036576">
    <property type="entry name" value="WRKY_dom_sf"/>
</dbReference>
<keyword evidence="3" id="KW-0238">DNA-binding</keyword>